<name>A0A4D7BV91_9SPHN</name>
<proteinExistence type="predicted"/>
<dbReference type="SUPFAM" id="SSF53850">
    <property type="entry name" value="Periplasmic binding protein-like II"/>
    <property type="match status" value="1"/>
</dbReference>
<feature type="region of interest" description="Disordered" evidence="2">
    <location>
        <begin position="340"/>
        <end position="359"/>
    </location>
</feature>
<evidence type="ECO:0000256" key="1">
    <source>
        <dbReference type="ARBA" id="ARBA00022729"/>
    </source>
</evidence>
<dbReference type="CDD" id="cd13653">
    <property type="entry name" value="PBP2_phosphate_like_1"/>
    <property type="match status" value="1"/>
</dbReference>
<gene>
    <name evidence="4" type="ORF">E6W36_07535</name>
</gene>
<dbReference type="PANTHER" id="PTHR30570">
    <property type="entry name" value="PERIPLASMIC PHOSPHATE BINDING COMPONENT OF PHOSPHATE ABC TRANSPORTER"/>
    <property type="match status" value="1"/>
</dbReference>
<dbReference type="InterPro" id="IPR050811">
    <property type="entry name" value="Phosphate_ABC_transporter"/>
</dbReference>
<dbReference type="InterPro" id="IPR024370">
    <property type="entry name" value="PBP_domain"/>
</dbReference>
<keyword evidence="1" id="KW-0732">Signal</keyword>
<dbReference type="Proteomes" id="UP000298714">
    <property type="component" value="Chromosome"/>
</dbReference>
<protein>
    <submittedName>
        <fullName evidence="4">Phosphate ABC transporter substrate-binding protein</fullName>
    </submittedName>
</protein>
<evidence type="ECO:0000259" key="3">
    <source>
        <dbReference type="Pfam" id="PF12849"/>
    </source>
</evidence>
<dbReference type="Pfam" id="PF12849">
    <property type="entry name" value="PBP_like_2"/>
    <property type="match status" value="1"/>
</dbReference>
<keyword evidence="5" id="KW-1185">Reference proteome</keyword>
<dbReference type="AlphaFoldDB" id="A0A4D7BV91"/>
<evidence type="ECO:0000313" key="4">
    <source>
        <dbReference type="EMBL" id="QCI79449.1"/>
    </source>
</evidence>
<dbReference type="EMBL" id="CP039704">
    <property type="protein sequence ID" value="QCI79449.1"/>
    <property type="molecule type" value="Genomic_DNA"/>
</dbReference>
<accession>A0A4D7BV91</accession>
<feature type="compositionally biased region" description="Low complexity" evidence="2">
    <location>
        <begin position="340"/>
        <end position="349"/>
    </location>
</feature>
<evidence type="ECO:0000313" key="5">
    <source>
        <dbReference type="Proteomes" id="UP000298714"/>
    </source>
</evidence>
<dbReference type="PANTHER" id="PTHR30570:SF1">
    <property type="entry name" value="PHOSPHATE-BINDING PROTEIN PSTS"/>
    <property type="match status" value="1"/>
</dbReference>
<reference evidence="5" key="1">
    <citation type="submission" date="2019-04" db="EMBL/GenBank/DDBJ databases">
        <title>Complete genome sequence of Sphingomonas sp. W1-2-3.</title>
        <authorList>
            <person name="Im W.T."/>
        </authorList>
    </citation>
    <scope>NUCLEOTIDE SEQUENCE [LARGE SCALE GENOMIC DNA]</scope>
    <source>
        <strain evidence="5">W1-2-3</strain>
    </source>
</reference>
<dbReference type="Gene3D" id="3.40.190.10">
    <property type="entry name" value="Periplasmic binding protein-like II"/>
    <property type="match status" value="2"/>
</dbReference>
<feature type="domain" description="PBP" evidence="3">
    <location>
        <begin position="118"/>
        <end position="328"/>
    </location>
</feature>
<evidence type="ECO:0000256" key="2">
    <source>
        <dbReference type="SAM" id="MobiDB-lite"/>
    </source>
</evidence>
<organism evidence="4 5">
    <name type="scientific">Hankyongella ginsenosidimutans</name>
    <dbReference type="NCBI Taxonomy" id="1763828"/>
    <lineage>
        <taxon>Bacteria</taxon>
        <taxon>Pseudomonadati</taxon>
        <taxon>Pseudomonadota</taxon>
        <taxon>Alphaproteobacteria</taxon>
        <taxon>Sphingomonadales</taxon>
        <taxon>Sphingomonadaceae</taxon>
        <taxon>Hankyongella</taxon>
    </lineage>
</organism>
<dbReference type="KEGG" id="hgn:E6W36_07535"/>
<sequence>MGGGGRPFLFIGLIISSLVDLTPQVNAIKRALAGKNDGAADEAAYSGPATRTQMPHYLLKFAGSNSVGGELLPHLAAGYLATLGATEIEIHQRVDDKGMPIPERVVSGTLDGKLVGIEVMAYGSGTAFDALSASKADIGMSSRPVKKLEEIYIRNQGALTSAGAEHIIAVDGIAVIVHPSNPLTQLSRAQIQKAFVGEISTWSELGVPISGPIDFYARDDRSGTYDGFKDIVLKEVPLRTTQIKRFADSELLEKAVSGDPNGLGFVGLPYIRKAKVLAVADGALPAITPSRYSIKKETYLLSRRLYLYTPTPTTSPHVFPFVTFVLGDKGQSIVNKLGFTTSRSPARPTRPAPRLRPAC</sequence>
<dbReference type="RefSeq" id="WP_222874295.1">
    <property type="nucleotide sequence ID" value="NZ_CP039704.1"/>
</dbReference>